<evidence type="ECO:0000313" key="2">
    <source>
        <dbReference type="EMBL" id="KAF5254266.1"/>
    </source>
</evidence>
<accession>A0A8H4ZY00</accession>
<dbReference type="InterPro" id="IPR046676">
    <property type="entry name" value="DUF6546"/>
</dbReference>
<dbReference type="EMBL" id="JAAFOW010003331">
    <property type="protein sequence ID" value="KAF5254266.1"/>
    <property type="molecule type" value="Genomic_DNA"/>
</dbReference>
<dbReference type="AlphaFoldDB" id="A0A8H4ZY00"/>
<name>A0A8H4ZY00_FUSOX</name>
<organism evidence="2 3">
    <name type="scientific">Fusarium oxysporum</name>
    <name type="common">Fusarium vascular wilt</name>
    <dbReference type="NCBI Taxonomy" id="5507"/>
    <lineage>
        <taxon>Eukaryota</taxon>
        <taxon>Fungi</taxon>
        <taxon>Dikarya</taxon>
        <taxon>Ascomycota</taxon>
        <taxon>Pezizomycotina</taxon>
        <taxon>Sordariomycetes</taxon>
        <taxon>Hypocreomycetidae</taxon>
        <taxon>Hypocreales</taxon>
        <taxon>Nectriaceae</taxon>
        <taxon>Fusarium</taxon>
        <taxon>Fusarium oxysporum species complex</taxon>
    </lineage>
</organism>
<dbReference type="Proteomes" id="UP000558688">
    <property type="component" value="Unassembled WGS sequence"/>
</dbReference>
<sequence>MTRWYSLPQEIRGMILGYIVIHDRIAPYTPVSIEWRDATERTFRHLRIQASSSDACGRTPTVFESLSRLCGRHRRLVKHIWLNIEHTKHPKWWDGSYNLSLNDRAIGVAAKRLFQAVESLPSQNDLMLEINVRLPRLEEIAFETWDLSDIHYGFSHGYRYAQHLLAAPDSFRNVKSMTVFQDRNKYFNAVSRLHKEELPRSHQANVVTPPVIPSRQPVLAWEFATASLYLEHLSIAFIIDAVDFFDQCREKWLWCELRSLTLTSQLLTCNGDSFKISGLLQTAAQMATHMPKLERLTIWNGGVNEACAFTYRKHQHNASVIWQAKGGTQIYPAVHSAWENVHSRCFLSVERKGTWPII</sequence>
<feature type="domain" description="DUF6546" evidence="1">
    <location>
        <begin position="173"/>
        <end position="343"/>
    </location>
</feature>
<protein>
    <recommendedName>
        <fullName evidence="1">DUF6546 domain-containing protein</fullName>
    </recommendedName>
</protein>
<gene>
    <name evidence="2" type="ORF">FOXYS1_14420</name>
</gene>
<proteinExistence type="predicted"/>
<reference evidence="2" key="1">
    <citation type="submission" date="2020-02" db="EMBL/GenBank/DDBJ databases">
        <title>Identification and distribution of gene clusters putatively required for synthesis of sphingolipid metabolism inhibitors in phylogenetically diverse species of the filamentous fungus Fusarium.</title>
        <authorList>
            <person name="Kim H.-S."/>
            <person name="Busman M."/>
            <person name="Brown D.W."/>
            <person name="Divon H."/>
            <person name="Uhlig S."/>
            <person name="Proctor R.H."/>
        </authorList>
    </citation>
    <scope>NUCLEOTIDE SEQUENCE [LARGE SCALE GENOMIC DNA]</scope>
    <source>
        <strain evidence="2">NRRL 39464</strain>
    </source>
</reference>
<evidence type="ECO:0000259" key="1">
    <source>
        <dbReference type="Pfam" id="PF20183"/>
    </source>
</evidence>
<dbReference type="Pfam" id="PF20183">
    <property type="entry name" value="DUF6546"/>
    <property type="match status" value="1"/>
</dbReference>
<feature type="non-terminal residue" evidence="2">
    <location>
        <position position="1"/>
    </location>
</feature>
<comment type="caution">
    <text evidence="2">The sequence shown here is derived from an EMBL/GenBank/DDBJ whole genome shotgun (WGS) entry which is preliminary data.</text>
</comment>
<evidence type="ECO:0000313" key="3">
    <source>
        <dbReference type="Proteomes" id="UP000558688"/>
    </source>
</evidence>